<keyword evidence="1" id="KW-0175">Coiled coil</keyword>
<feature type="region of interest" description="Disordered" evidence="2">
    <location>
        <begin position="156"/>
        <end position="177"/>
    </location>
</feature>
<feature type="coiled-coil region" evidence="1">
    <location>
        <begin position="49"/>
        <end position="79"/>
    </location>
</feature>
<evidence type="ECO:0000313" key="4">
    <source>
        <dbReference type="Proteomes" id="UP000218505"/>
    </source>
</evidence>
<name>A0A290Z5B9_9PSEU</name>
<evidence type="ECO:0000256" key="1">
    <source>
        <dbReference type="SAM" id="Coils"/>
    </source>
</evidence>
<dbReference type="KEGG" id="apre:CNX65_13415"/>
<accession>A0A290Z5B9</accession>
<dbReference type="Proteomes" id="UP000218505">
    <property type="component" value="Chromosome"/>
</dbReference>
<gene>
    <name evidence="3" type="ORF">CNX65_13415</name>
</gene>
<dbReference type="EMBL" id="CP023445">
    <property type="protein sequence ID" value="ATE54165.1"/>
    <property type="molecule type" value="Genomic_DNA"/>
</dbReference>
<protein>
    <submittedName>
        <fullName evidence="3">Uncharacterized protein</fullName>
    </submittedName>
</protein>
<reference evidence="3" key="1">
    <citation type="submission" date="2017-09" db="EMBL/GenBank/DDBJ databases">
        <title>Complete Genome Sequence of ansamitocin-producing Bacterium Actinosynnema pretiosum X47.</title>
        <authorList>
            <person name="Cao G."/>
            <person name="Zong G."/>
            <person name="Zhong C."/>
            <person name="Fu J."/>
        </authorList>
    </citation>
    <scope>NUCLEOTIDE SEQUENCE [LARGE SCALE GENOMIC DNA]</scope>
    <source>
        <strain evidence="3">X47</strain>
    </source>
</reference>
<keyword evidence="4" id="KW-1185">Reference proteome</keyword>
<organism evidence="3 4">
    <name type="scientific">Actinosynnema pretiosum</name>
    <dbReference type="NCBI Taxonomy" id="42197"/>
    <lineage>
        <taxon>Bacteria</taxon>
        <taxon>Bacillati</taxon>
        <taxon>Actinomycetota</taxon>
        <taxon>Actinomycetes</taxon>
        <taxon>Pseudonocardiales</taxon>
        <taxon>Pseudonocardiaceae</taxon>
        <taxon>Actinosynnema</taxon>
    </lineage>
</organism>
<sequence>MSGGGYRSVPDELRGTARSIGGAVDGVVGPHWRPPSGDYGHAGVQAGWADFIERAVLRVEELRERAEEHGRELEATAGAYVEQEHRVSARMRAVDGQGPVGGIAGGAVSPGGAVRSSVTGGISGGAGVAGGVAGGAGGDVAGGAVGAVGSGAVGSGAVGASTAAEGRIGRRLGGGRR</sequence>
<evidence type="ECO:0000256" key="2">
    <source>
        <dbReference type="SAM" id="MobiDB-lite"/>
    </source>
</evidence>
<dbReference type="RefSeq" id="WP_096493085.1">
    <property type="nucleotide sequence ID" value="NZ_CP023445.1"/>
</dbReference>
<evidence type="ECO:0000313" key="3">
    <source>
        <dbReference type="EMBL" id="ATE54165.1"/>
    </source>
</evidence>
<proteinExistence type="predicted"/>
<dbReference type="AlphaFoldDB" id="A0A290Z5B9"/>